<dbReference type="SMART" id="SM00228">
    <property type="entry name" value="PDZ"/>
    <property type="match status" value="1"/>
</dbReference>
<keyword evidence="1" id="KW-0472">Membrane</keyword>
<evidence type="ECO:0000256" key="1">
    <source>
        <dbReference type="SAM" id="Phobius"/>
    </source>
</evidence>
<dbReference type="CDD" id="cd00136">
    <property type="entry name" value="PDZ_canonical"/>
    <property type="match status" value="1"/>
</dbReference>
<feature type="transmembrane region" description="Helical" evidence="1">
    <location>
        <begin position="224"/>
        <end position="244"/>
    </location>
</feature>
<dbReference type="EMBL" id="AP006492">
    <property type="protein sequence ID" value="BAM80275.1"/>
    <property type="molecule type" value="Genomic_DNA"/>
</dbReference>
<dbReference type="GeneID" id="16993936"/>
<dbReference type="PANTHER" id="PTHR47661">
    <property type="entry name" value="PHOSPHOGLUCAN PHOSPHATASE LSF1, CHLOROPLASTIC"/>
    <property type="match status" value="1"/>
</dbReference>
<dbReference type="RefSeq" id="XP_005534882.1">
    <property type="nucleotide sequence ID" value="XM_005534825.1"/>
</dbReference>
<protein>
    <recommendedName>
        <fullName evidence="2">PDZ domain-containing protein</fullName>
    </recommendedName>
</protein>
<evidence type="ECO:0000313" key="4">
    <source>
        <dbReference type="Proteomes" id="UP000007014"/>
    </source>
</evidence>
<accession>M1V594</accession>
<dbReference type="SUPFAM" id="SSF50156">
    <property type="entry name" value="PDZ domain-like"/>
    <property type="match status" value="1"/>
</dbReference>
<gene>
    <name evidence="3" type="ORF">CYME_CMJ146C</name>
</gene>
<dbReference type="InterPro" id="IPR036034">
    <property type="entry name" value="PDZ_sf"/>
</dbReference>
<dbReference type="OrthoDB" id="439127at2759"/>
<feature type="domain" description="PDZ" evidence="2">
    <location>
        <begin position="52"/>
        <end position="154"/>
    </location>
</feature>
<dbReference type="PROSITE" id="PS50106">
    <property type="entry name" value="PDZ"/>
    <property type="match status" value="1"/>
</dbReference>
<organism evidence="3 4">
    <name type="scientific">Cyanidioschyzon merolae (strain NIES-3377 / 10D)</name>
    <name type="common">Unicellular red alga</name>
    <dbReference type="NCBI Taxonomy" id="280699"/>
    <lineage>
        <taxon>Eukaryota</taxon>
        <taxon>Rhodophyta</taxon>
        <taxon>Bangiophyceae</taxon>
        <taxon>Cyanidiales</taxon>
        <taxon>Cyanidiaceae</taxon>
        <taxon>Cyanidioschyzon</taxon>
    </lineage>
</organism>
<sequence length="245" mass="27196">MFVPAGVFPKCGTAASETPRSTLRIRRQGRKFARCQRTARALFVYANDFGYNVYLDPEDRAKRELSENDIYAVVQKPLGLTLAERDDGMVYIAAVQPGGNAAKTGVLRPGQIVTAVSATFGDEIWSVRGVGLDRVLKSIKVRSGDFVTLVVEDEQTVEQKKTDAYEIAQRRAVEAREKYGEREVLDPVTWTSRSVPKNSSSDLNDPELERTLTDAVDEPFRQTWLLWALGGAVAIVAVLAFTFFT</sequence>
<dbReference type="eggNOG" id="ENOG502S6FC">
    <property type="taxonomic scope" value="Eukaryota"/>
</dbReference>
<dbReference type="STRING" id="280699.M1V594"/>
<reference evidence="3 4" key="1">
    <citation type="journal article" date="2004" name="Nature">
        <title>Genome sequence of the ultrasmall unicellular red alga Cyanidioschyzon merolae 10D.</title>
        <authorList>
            <person name="Matsuzaki M."/>
            <person name="Misumi O."/>
            <person name="Shin-i T."/>
            <person name="Maruyama S."/>
            <person name="Takahara M."/>
            <person name="Miyagishima S."/>
            <person name="Mori T."/>
            <person name="Nishida K."/>
            <person name="Yagisawa F."/>
            <person name="Nishida K."/>
            <person name="Yoshida Y."/>
            <person name="Nishimura Y."/>
            <person name="Nakao S."/>
            <person name="Kobayashi T."/>
            <person name="Momoyama Y."/>
            <person name="Higashiyama T."/>
            <person name="Minoda A."/>
            <person name="Sano M."/>
            <person name="Nomoto H."/>
            <person name="Oishi K."/>
            <person name="Hayashi H."/>
            <person name="Ohta F."/>
            <person name="Nishizaka S."/>
            <person name="Haga S."/>
            <person name="Miura S."/>
            <person name="Morishita T."/>
            <person name="Kabeya Y."/>
            <person name="Terasawa K."/>
            <person name="Suzuki Y."/>
            <person name="Ishii Y."/>
            <person name="Asakawa S."/>
            <person name="Takano H."/>
            <person name="Ohta N."/>
            <person name="Kuroiwa H."/>
            <person name="Tanaka K."/>
            <person name="Shimizu N."/>
            <person name="Sugano S."/>
            <person name="Sato N."/>
            <person name="Nozaki H."/>
            <person name="Ogasawara N."/>
            <person name="Kohara Y."/>
            <person name="Kuroiwa T."/>
        </authorList>
    </citation>
    <scope>NUCLEOTIDE SEQUENCE [LARGE SCALE GENOMIC DNA]</scope>
    <source>
        <strain evidence="3 4">10D</strain>
    </source>
</reference>
<keyword evidence="1" id="KW-1133">Transmembrane helix</keyword>
<proteinExistence type="predicted"/>
<keyword evidence="1" id="KW-0812">Transmembrane</keyword>
<dbReference type="PANTHER" id="PTHR47661:SF2">
    <property type="entry name" value="PHOSPHOGLUCAN PHOSPHATASE LSF1, CHLOROPLASTIC"/>
    <property type="match status" value="1"/>
</dbReference>
<dbReference type="Proteomes" id="UP000007014">
    <property type="component" value="Chromosome 10"/>
</dbReference>
<dbReference type="KEGG" id="cme:CYME_CMJ146C"/>
<keyword evidence="4" id="KW-1185">Reference proteome</keyword>
<reference evidence="3 4" key="2">
    <citation type="journal article" date="2007" name="BMC Biol.">
        <title>A 100%-complete sequence reveals unusually simple genomic features in the hot-spring red alga Cyanidioschyzon merolae.</title>
        <authorList>
            <person name="Nozaki H."/>
            <person name="Takano H."/>
            <person name="Misumi O."/>
            <person name="Terasawa K."/>
            <person name="Matsuzaki M."/>
            <person name="Maruyama S."/>
            <person name="Nishida K."/>
            <person name="Yagisawa F."/>
            <person name="Yoshida Y."/>
            <person name="Fujiwara T."/>
            <person name="Takio S."/>
            <person name="Tamura K."/>
            <person name="Chung S.J."/>
            <person name="Nakamura S."/>
            <person name="Kuroiwa H."/>
            <person name="Tanaka K."/>
            <person name="Sato N."/>
            <person name="Kuroiwa T."/>
        </authorList>
    </citation>
    <scope>NUCLEOTIDE SEQUENCE [LARGE SCALE GENOMIC DNA]</scope>
    <source>
        <strain evidence="3 4">10D</strain>
    </source>
</reference>
<dbReference type="InterPro" id="IPR001478">
    <property type="entry name" value="PDZ"/>
</dbReference>
<evidence type="ECO:0000313" key="3">
    <source>
        <dbReference type="EMBL" id="BAM80275.1"/>
    </source>
</evidence>
<dbReference type="Gene3D" id="2.30.42.10">
    <property type="match status" value="1"/>
</dbReference>
<dbReference type="AlphaFoldDB" id="M1V594"/>
<evidence type="ECO:0000259" key="2">
    <source>
        <dbReference type="PROSITE" id="PS50106"/>
    </source>
</evidence>
<name>M1V594_CYAM1</name>